<dbReference type="Pfam" id="PF13560">
    <property type="entry name" value="HTH_31"/>
    <property type="match status" value="1"/>
</dbReference>
<dbReference type="Proteomes" id="UP001595645">
    <property type="component" value="Unassembled WGS sequence"/>
</dbReference>
<feature type="domain" description="HTH cro/C1-type" evidence="1">
    <location>
        <begin position="14"/>
        <end position="67"/>
    </location>
</feature>
<keyword evidence="3" id="KW-1185">Reference proteome</keyword>
<gene>
    <name evidence="2" type="ORF">ACFOSH_31735</name>
</gene>
<dbReference type="EMBL" id="JBHRWK010000059">
    <property type="protein sequence ID" value="MFC3454031.1"/>
    <property type="molecule type" value="Genomic_DNA"/>
</dbReference>
<evidence type="ECO:0000313" key="2">
    <source>
        <dbReference type="EMBL" id="MFC3454031.1"/>
    </source>
</evidence>
<accession>A0ABV7P4L0</accession>
<dbReference type="InterPro" id="IPR010982">
    <property type="entry name" value="Lambda_DNA-bd_dom_sf"/>
</dbReference>
<reference evidence="3" key="1">
    <citation type="journal article" date="2019" name="Int. J. Syst. Evol. Microbiol.">
        <title>The Global Catalogue of Microorganisms (GCM) 10K type strain sequencing project: providing services to taxonomists for standard genome sequencing and annotation.</title>
        <authorList>
            <consortium name="The Broad Institute Genomics Platform"/>
            <consortium name="The Broad Institute Genome Sequencing Center for Infectious Disease"/>
            <person name="Wu L."/>
            <person name="Ma J."/>
        </authorList>
    </citation>
    <scope>NUCLEOTIDE SEQUENCE [LARGE SCALE GENOMIC DNA]</scope>
    <source>
        <strain evidence="3">CGMCC 4.7676</strain>
    </source>
</reference>
<evidence type="ECO:0000313" key="3">
    <source>
        <dbReference type="Proteomes" id="UP001595645"/>
    </source>
</evidence>
<dbReference type="PROSITE" id="PS50943">
    <property type="entry name" value="HTH_CROC1"/>
    <property type="match status" value="1"/>
</dbReference>
<sequence>MKGTATGRALSAHLKSLRTQRGLAVSEVAQRMDVDRSYVSQIENYGRDLRLETVRRYCDAIGAYIYIGLKEAS</sequence>
<protein>
    <submittedName>
        <fullName evidence="2">Helix-turn-helix domain-containing protein</fullName>
    </submittedName>
</protein>
<dbReference type="CDD" id="cd00093">
    <property type="entry name" value="HTH_XRE"/>
    <property type="match status" value="1"/>
</dbReference>
<dbReference type="SMART" id="SM00530">
    <property type="entry name" value="HTH_XRE"/>
    <property type="match status" value="1"/>
</dbReference>
<dbReference type="SUPFAM" id="SSF47413">
    <property type="entry name" value="lambda repressor-like DNA-binding domains"/>
    <property type="match status" value="1"/>
</dbReference>
<dbReference type="Gene3D" id="1.10.260.40">
    <property type="entry name" value="lambda repressor-like DNA-binding domains"/>
    <property type="match status" value="1"/>
</dbReference>
<comment type="caution">
    <text evidence="2">The sequence shown here is derived from an EMBL/GenBank/DDBJ whole genome shotgun (WGS) entry which is preliminary data.</text>
</comment>
<name>A0ABV7P4L0_9PSEU</name>
<proteinExistence type="predicted"/>
<evidence type="ECO:0000259" key="1">
    <source>
        <dbReference type="PROSITE" id="PS50943"/>
    </source>
</evidence>
<dbReference type="InterPro" id="IPR001387">
    <property type="entry name" value="Cro/C1-type_HTH"/>
</dbReference>
<dbReference type="RefSeq" id="WP_378243182.1">
    <property type="nucleotide sequence ID" value="NZ_JBHRWK010000059.1"/>
</dbReference>
<organism evidence="2 3">
    <name type="scientific">Amycolatopsis speibonae</name>
    <dbReference type="NCBI Taxonomy" id="1450224"/>
    <lineage>
        <taxon>Bacteria</taxon>
        <taxon>Bacillati</taxon>
        <taxon>Actinomycetota</taxon>
        <taxon>Actinomycetes</taxon>
        <taxon>Pseudonocardiales</taxon>
        <taxon>Pseudonocardiaceae</taxon>
        <taxon>Amycolatopsis</taxon>
    </lineage>
</organism>